<feature type="coiled-coil region" evidence="4">
    <location>
        <begin position="841"/>
        <end position="868"/>
    </location>
</feature>
<feature type="domain" description="Carrier" evidence="5">
    <location>
        <begin position="765"/>
        <end position="840"/>
    </location>
</feature>
<dbReference type="Gene3D" id="3.30.559.10">
    <property type="entry name" value="Chloramphenicol acetyltransferase-like domain"/>
    <property type="match status" value="2"/>
</dbReference>
<reference evidence="7" key="1">
    <citation type="submission" date="2016-10" db="EMBL/GenBank/DDBJ databases">
        <authorList>
            <person name="Varghese N."/>
            <person name="Submissions S."/>
        </authorList>
    </citation>
    <scope>NUCLEOTIDE SEQUENCE [LARGE SCALE GENOMIC DNA]</scope>
    <source>
        <strain evidence="7">DSM 17071</strain>
    </source>
</reference>
<dbReference type="OrthoDB" id="9778383at2"/>
<dbReference type="CDD" id="cd05930">
    <property type="entry name" value="A_NRPS"/>
    <property type="match status" value="1"/>
</dbReference>
<organism evidence="6 7">
    <name type="scientific">Chryseobacterium taeanense</name>
    <dbReference type="NCBI Taxonomy" id="311334"/>
    <lineage>
        <taxon>Bacteria</taxon>
        <taxon>Pseudomonadati</taxon>
        <taxon>Bacteroidota</taxon>
        <taxon>Flavobacteriia</taxon>
        <taxon>Flavobacteriales</taxon>
        <taxon>Weeksellaceae</taxon>
        <taxon>Chryseobacterium group</taxon>
        <taxon>Chryseobacterium</taxon>
    </lineage>
</organism>
<comment type="cofactor">
    <cofactor evidence="1">
        <name>pantetheine 4'-phosphate</name>
        <dbReference type="ChEBI" id="CHEBI:47942"/>
    </cofactor>
</comment>
<dbReference type="Pfam" id="PF13193">
    <property type="entry name" value="AMP-binding_C"/>
    <property type="match status" value="1"/>
</dbReference>
<dbReference type="Gene3D" id="1.10.1200.10">
    <property type="entry name" value="ACP-like"/>
    <property type="match status" value="1"/>
</dbReference>
<dbReference type="FunFam" id="3.40.50.12780:FF:000012">
    <property type="entry name" value="Non-ribosomal peptide synthetase"/>
    <property type="match status" value="1"/>
</dbReference>
<evidence type="ECO:0000256" key="2">
    <source>
        <dbReference type="ARBA" id="ARBA00022450"/>
    </source>
</evidence>
<dbReference type="PROSITE" id="PS50075">
    <property type="entry name" value="CARRIER"/>
    <property type="match status" value="1"/>
</dbReference>
<keyword evidence="4" id="KW-0175">Coiled coil</keyword>
<evidence type="ECO:0000256" key="4">
    <source>
        <dbReference type="SAM" id="Coils"/>
    </source>
</evidence>
<dbReference type="FunFam" id="3.40.50.980:FF:000002">
    <property type="entry name" value="Enterobactin synthetase component F"/>
    <property type="match status" value="1"/>
</dbReference>
<dbReference type="InterPro" id="IPR001242">
    <property type="entry name" value="Condensation_dom"/>
</dbReference>
<dbReference type="GO" id="GO:0031177">
    <property type="term" value="F:phosphopantetheine binding"/>
    <property type="evidence" value="ECO:0007669"/>
    <property type="project" value="TreeGrafter"/>
</dbReference>
<keyword evidence="7" id="KW-1185">Reference proteome</keyword>
<dbReference type="InterPro" id="IPR010071">
    <property type="entry name" value="AA_adenyl_dom"/>
</dbReference>
<dbReference type="Pfam" id="PF00668">
    <property type="entry name" value="Condensation"/>
    <property type="match status" value="3"/>
</dbReference>
<dbReference type="Pfam" id="PF00550">
    <property type="entry name" value="PP-binding"/>
    <property type="match status" value="1"/>
</dbReference>
<dbReference type="GO" id="GO:0005737">
    <property type="term" value="C:cytoplasm"/>
    <property type="evidence" value="ECO:0007669"/>
    <property type="project" value="TreeGrafter"/>
</dbReference>
<dbReference type="RefSeq" id="WP_139164614.1">
    <property type="nucleotide sequence ID" value="NZ_FNDW01000005.1"/>
</dbReference>
<dbReference type="InterPro" id="IPR036736">
    <property type="entry name" value="ACP-like_sf"/>
</dbReference>
<dbReference type="EMBL" id="FNDW01000005">
    <property type="protein sequence ID" value="SDI25516.1"/>
    <property type="molecule type" value="Genomic_DNA"/>
</dbReference>
<dbReference type="PROSITE" id="PS00455">
    <property type="entry name" value="AMP_BINDING"/>
    <property type="match status" value="1"/>
</dbReference>
<dbReference type="Proteomes" id="UP000198869">
    <property type="component" value="Unassembled WGS sequence"/>
</dbReference>
<dbReference type="GO" id="GO:0003824">
    <property type="term" value="F:catalytic activity"/>
    <property type="evidence" value="ECO:0007669"/>
    <property type="project" value="InterPro"/>
</dbReference>
<dbReference type="InterPro" id="IPR045851">
    <property type="entry name" value="AMP-bd_C_sf"/>
</dbReference>
<evidence type="ECO:0000256" key="3">
    <source>
        <dbReference type="ARBA" id="ARBA00022553"/>
    </source>
</evidence>
<dbReference type="STRING" id="311334.SAMN05421846_105207"/>
<keyword evidence="2" id="KW-0596">Phosphopantetheine</keyword>
<dbReference type="GO" id="GO:0044550">
    <property type="term" value="P:secondary metabolite biosynthetic process"/>
    <property type="evidence" value="ECO:0007669"/>
    <property type="project" value="TreeGrafter"/>
</dbReference>
<dbReference type="Gene3D" id="2.30.38.10">
    <property type="entry name" value="Luciferase, Domain 3"/>
    <property type="match status" value="1"/>
</dbReference>
<keyword evidence="3" id="KW-0597">Phosphoprotein</keyword>
<dbReference type="PANTHER" id="PTHR45527">
    <property type="entry name" value="NONRIBOSOMAL PEPTIDE SYNTHETASE"/>
    <property type="match status" value="1"/>
</dbReference>
<evidence type="ECO:0000313" key="6">
    <source>
        <dbReference type="EMBL" id="SDI25516.1"/>
    </source>
</evidence>
<feature type="non-terminal residue" evidence="6">
    <location>
        <position position="1800"/>
    </location>
</feature>
<evidence type="ECO:0000313" key="7">
    <source>
        <dbReference type="Proteomes" id="UP000198869"/>
    </source>
</evidence>
<dbReference type="Gene3D" id="3.30.559.30">
    <property type="entry name" value="Nonribosomal peptide synthetase, condensation domain"/>
    <property type="match status" value="3"/>
</dbReference>
<evidence type="ECO:0000256" key="1">
    <source>
        <dbReference type="ARBA" id="ARBA00001957"/>
    </source>
</evidence>
<dbReference type="SUPFAM" id="SSF56801">
    <property type="entry name" value="Acetyl-CoA synthetase-like"/>
    <property type="match status" value="1"/>
</dbReference>
<dbReference type="InterPro" id="IPR000873">
    <property type="entry name" value="AMP-dep_synth/lig_dom"/>
</dbReference>
<dbReference type="SUPFAM" id="SSF47336">
    <property type="entry name" value="ACP-like"/>
    <property type="match status" value="1"/>
</dbReference>
<dbReference type="SUPFAM" id="SSF52777">
    <property type="entry name" value="CoA-dependent acyltransferases"/>
    <property type="match status" value="5"/>
</dbReference>
<dbReference type="Pfam" id="PF00501">
    <property type="entry name" value="AMP-binding"/>
    <property type="match status" value="1"/>
</dbReference>
<accession>A0A1G8J2U1</accession>
<dbReference type="PANTHER" id="PTHR45527:SF1">
    <property type="entry name" value="FATTY ACID SYNTHASE"/>
    <property type="match status" value="1"/>
</dbReference>
<protein>
    <submittedName>
        <fullName evidence="6">Amino acid adenylation domain-containing protein</fullName>
    </submittedName>
</protein>
<dbReference type="InterPro" id="IPR023213">
    <property type="entry name" value="CAT-like_dom_sf"/>
</dbReference>
<sequence length="1800" mass="206807">MSTLNLKLDFEAINANKNIIARNYWKNRLENYVSEDYFRRNKAKTSSTHTEEIITEADEKVCNTLQKIVNTPKAKHVFLLSVLGILAEKYSSNSDVTIFTTTYTENNTEPKGFVFPVRMNDFGHSTFPAFLTELKNNILNDYKHSNYQLKKIINPEDGEIKDLPSVGMLVEGIQEVDAFDALSPDLLFVFNVDNGLSLKISYTAESYDNNYIKGIADHYFNLLVSLIDNKEKEIDSIELISDSEKQRIVNLFNDTEKYYPEDKTILDLFIEQVRKTPENVAVAYKDEKLTYQELNERSNQLAHYLLEKFGDTNKVFGVQMDRSVELMITIFGILKAGGIYLPLSKNHPTDRILYTLDNSNACAIFTDTGKLEDFENRYECLYINELSAYSSTYINLAKPEKIAYIIYTSGSTGKPKGVLIKHTSMVNRLHWMQNEYQLTENDTILQKTPLVFDVSIWELFLWSMSGAKLVLAAPGAEKDPQELCEIIQKENITVLHFVPSMLNAFLAYLDGAKQNIYNLESIRHLFTSGEELKAADAKAFLDYCTNADLHNLYGPTEATVDVSFHKVSRKVAYRSIPIGKPIDNTQLFIFNDKMQLQPIGVPGELFIGGVNLSAGYANQPELTKERFISNPLNPESLLYKTGDLAKWLEDGSIEYLGRIDNQVKIRGNRIELGEIEFVMQSFPTITTAVVLPKDHASGVQLVGYLVIDEGFSEEALRNFLASQLPDYMIPSYFIIVDQIPVTTNGKVNREALLSIVVKSAEEYIAPETELQKLLFTYWNEILGTEKIGINDSFFRVGGDSILAIRLIGMINNYISANISMADIYENDTIKKLADFIQKSEEKEYSEIFDVIEQELEKFESEYKKHNQNSLIEKVYPMSDIEKAMCFIHKSRPDDILYFEQLMQPVIYETLDVDVFQKTLDLLVEKHEILRTGFDIEHFAHIIYRNVDTKIAFHDYSNYSKDEQKRKIEEDMEKSRPDHFDLQAEKLWRIIIYKLQDSHHEILFEYHHAILDGWSFASLITEMNNTYLELLRGNAVKLETLETGFKDYITQEMFYKKNPQTTEFWKKELKNYKKLTLNKTTDLKDFKSVRDVYPAKLLTDLEKIAAEKNTTVKNILLSAYVYTMKMLSGETDILVGLVTFTRPLKKDGEKLLGCFLNTVPFRITVPENITWTQYIAAIDKKVLEVKKYDHLSLFEISNAIGSAGLGNPLFDTFFNYINWHVKENMKIAETVDQDDRTYFDTFLRGNTFFDVNYDVTNKNIICMHEYSSPFMTEERYAQYSDIFLTILDRIIINSDEMINADDFFWNPLQENLANEFSQYENLNAESGDILPLEYHENKRRIKEIESGIFFNETITVTAVSEEKLNTETLEKSIQKVMNTHNILRTEICRSEDQYDQKFIPSVNVKITEKYAVSQDEADEIIGQEKSNLFDLNSPLLSAMLVRLANSDKVTASFTFHNSIVDSSSAEKIVEDIFSAYQSKNWDANKETKLSYLGYSLWKQKKINKLYPELLNYWKNKLQNIPAKQQLPFIKAEKRSDVYNAAEKNIHIPESTFEKIVDFSDRNNIDVSSVLLAGFTILLNKYNQQEAIALGSVVSEKSFINENLIGPASRVIPFVSVISEQKNFEEYTKELNGIYHNDIKNSLLPLDALKADLFSGNNNSNEDFDIIFQYNEKESDKDAKIKITNVNDFSEQKSLHLILNKTANSITGKIKYNSAYLDAEMMDFLPVHFNEIITQLINNPDHSIADISMLPSCELDLILHEFNDSSNTFTGHTTVLDLLSDRVVEFSDAPALIFGESEMSYS</sequence>
<proteinExistence type="predicted"/>
<dbReference type="NCBIfam" id="TIGR01733">
    <property type="entry name" value="AA-adenyl-dom"/>
    <property type="match status" value="1"/>
</dbReference>
<dbReference type="InterPro" id="IPR009081">
    <property type="entry name" value="PP-bd_ACP"/>
</dbReference>
<name>A0A1G8J2U1_9FLAO</name>
<dbReference type="Gene3D" id="3.40.50.980">
    <property type="match status" value="2"/>
</dbReference>
<dbReference type="PROSITE" id="PS00012">
    <property type="entry name" value="PHOSPHOPANTETHEINE"/>
    <property type="match status" value="1"/>
</dbReference>
<dbReference type="Gene3D" id="3.30.300.30">
    <property type="match status" value="1"/>
</dbReference>
<dbReference type="InterPro" id="IPR025110">
    <property type="entry name" value="AMP-bd_C"/>
</dbReference>
<evidence type="ECO:0000259" key="5">
    <source>
        <dbReference type="PROSITE" id="PS50075"/>
    </source>
</evidence>
<dbReference type="InterPro" id="IPR006162">
    <property type="entry name" value="Ppantetheine_attach_site"/>
</dbReference>
<dbReference type="InterPro" id="IPR020845">
    <property type="entry name" value="AMP-binding_CS"/>
</dbReference>
<gene>
    <name evidence="6" type="ORF">SAMN05421846_105207</name>
</gene>
<dbReference type="GO" id="GO:0043041">
    <property type="term" value="P:amino acid activation for nonribosomal peptide biosynthetic process"/>
    <property type="evidence" value="ECO:0007669"/>
    <property type="project" value="TreeGrafter"/>
</dbReference>